<dbReference type="RefSeq" id="WP_205494748.1">
    <property type="nucleotide sequence ID" value="NZ_JAFHAP010000008.1"/>
</dbReference>
<protein>
    <submittedName>
        <fullName evidence="1">Uncharacterized protein</fullName>
    </submittedName>
</protein>
<evidence type="ECO:0000313" key="2">
    <source>
        <dbReference type="Proteomes" id="UP001177120"/>
    </source>
</evidence>
<organism evidence="1 2">
    <name type="scientific">Polycladomyces zharkentensis</name>
    <dbReference type="NCBI Taxonomy" id="2807616"/>
    <lineage>
        <taxon>Bacteria</taxon>
        <taxon>Bacillati</taxon>
        <taxon>Bacillota</taxon>
        <taxon>Bacilli</taxon>
        <taxon>Bacillales</taxon>
        <taxon>Thermoactinomycetaceae</taxon>
        <taxon>Polycladomyces</taxon>
    </lineage>
</organism>
<name>A0ABS2WJ47_9BACL</name>
<accession>A0ABS2WJ47</accession>
<reference evidence="1" key="1">
    <citation type="journal article" date="2024" name="Int. J. Syst. Evol. Microbiol.">
        <title>Polycladomyces zharkentensis sp. nov., a novel thermophilic cellulose- and starch-degrading member of the Bacillota from a geothermal aquifer in Kazakhstan.</title>
        <authorList>
            <person name="Mashzhan A."/>
            <person name="Kistaubayeva A."/>
            <person name="Javier-Lopez R."/>
            <person name="Bissenova U."/>
            <person name="Bissenbay A."/>
            <person name="Birkeland N.K."/>
        </authorList>
    </citation>
    <scope>NUCLEOTIDE SEQUENCE</scope>
    <source>
        <strain evidence="1">ZKZ2T</strain>
    </source>
</reference>
<proteinExistence type="predicted"/>
<comment type="caution">
    <text evidence="1">The sequence shown here is derived from an EMBL/GenBank/DDBJ whole genome shotgun (WGS) entry which is preliminary data.</text>
</comment>
<dbReference type="Proteomes" id="UP001177120">
    <property type="component" value="Unassembled WGS sequence"/>
</dbReference>
<evidence type="ECO:0000313" key="1">
    <source>
        <dbReference type="EMBL" id="MBN2909559.1"/>
    </source>
</evidence>
<gene>
    <name evidence="1" type="ORF">JQC72_08465</name>
</gene>
<dbReference type="EMBL" id="JAFHAP010000008">
    <property type="protein sequence ID" value="MBN2909559.1"/>
    <property type="molecule type" value="Genomic_DNA"/>
</dbReference>
<keyword evidence="2" id="KW-1185">Reference proteome</keyword>
<sequence length="139" mass="16013">MLFQQTYAKPSGISHMGGQTMIDFAPDLGREPTYFQGKIADPIRYRDAMIALRDVVVSDLKYKPRDHSAYQAWVQEQYLLDIAEVLEKKSAIGEEIKRIQARLKELNERRNQRMGPFFVNDISTGCTKTVPMRGLCWTL</sequence>